<comment type="cofactor">
    <cofactor evidence="6">
        <name>Zn(2+)</name>
        <dbReference type="ChEBI" id="CHEBI:29105"/>
    </cofactor>
    <text evidence="6">Binds 1 zinc ion per subunit.</text>
</comment>
<dbReference type="PANTHER" id="PTHR22726:SF1">
    <property type="entry name" value="METALLOENDOPEPTIDASE OMA1, MITOCHONDRIAL"/>
    <property type="match status" value="1"/>
</dbReference>
<evidence type="ECO:0000256" key="1">
    <source>
        <dbReference type="ARBA" id="ARBA00022670"/>
    </source>
</evidence>
<evidence type="ECO:0000256" key="6">
    <source>
        <dbReference type="RuleBase" id="RU003983"/>
    </source>
</evidence>
<keyword evidence="7" id="KW-1133">Transmembrane helix</keyword>
<dbReference type="GO" id="GO:0004222">
    <property type="term" value="F:metalloendopeptidase activity"/>
    <property type="evidence" value="ECO:0007669"/>
    <property type="project" value="InterPro"/>
</dbReference>
<sequence length="356" mass="38641">MPLMSVSPSADPVVCGRFFDGESSGALAASARVQEGELRLELADGRVECFAGKDVRLGLQVGSAHSYLHLGERAALESADVAGLQAIAASLKAADGGTVWLRRLELNIPLVLVSLVVVLAMLLGGVVWGVPWLSERVAYLVPVTLEERAGDEGMSTLDQFWTAPSALSEERQQALLGMMQPYLVALEERYPEHRLKVHFRASESLGANAFALPGGNLVFTDKMIALAQHDEELIAVLAHEVGHAVHRHSMRNLVQGSLLVFVMVSLTGDVSAASDLVTGVPALLATLSYQRGMEQEADDFALAFMQEQKISPQRFADIMLRLDPPSEEEDELDELSGFLSTHPPTPERIERFQTGY</sequence>
<dbReference type="CDD" id="cd07332">
    <property type="entry name" value="M48C_Oma1_like"/>
    <property type="match status" value="1"/>
</dbReference>
<evidence type="ECO:0000256" key="5">
    <source>
        <dbReference type="ARBA" id="ARBA00023049"/>
    </source>
</evidence>
<keyword evidence="4 6" id="KW-0862">Zinc</keyword>
<dbReference type="GO" id="GO:0051603">
    <property type="term" value="P:proteolysis involved in protein catabolic process"/>
    <property type="evidence" value="ECO:0007669"/>
    <property type="project" value="TreeGrafter"/>
</dbReference>
<dbReference type="Pfam" id="PF23368">
    <property type="entry name" value="DUF7092"/>
    <property type="match status" value="1"/>
</dbReference>
<gene>
    <name evidence="10" type="ORF">C1949_04980</name>
</gene>
<comment type="similarity">
    <text evidence="6">Belongs to the peptidase M48 family.</text>
</comment>
<comment type="caution">
    <text evidence="10">The sequence shown here is derived from an EMBL/GenBank/DDBJ whole genome shotgun (WGS) entry which is preliminary data.</text>
</comment>
<evidence type="ECO:0000313" key="10">
    <source>
        <dbReference type="EMBL" id="POB05125.1"/>
    </source>
</evidence>
<evidence type="ECO:0000259" key="9">
    <source>
        <dbReference type="Pfam" id="PF23368"/>
    </source>
</evidence>
<evidence type="ECO:0000313" key="11">
    <source>
        <dbReference type="Proteomes" id="UP000243451"/>
    </source>
</evidence>
<dbReference type="GO" id="GO:0016020">
    <property type="term" value="C:membrane"/>
    <property type="evidence" value="ECO:0007669"/>
    <property type="project" value="TreeGrafter"/>
</dbReference>
<keyword evidence="7" id="KW-0812">Transmembrane</keyword>
<protein>
    <submittedName>
        <fullName evidence="10">Uncharacterized protein</fullName>
    </submittedName>
</protein>
<dbReference type="EMBL" id="PPSK01000003">
    <property type="protein sequence ID" value="POB05125.1"/>
    <property type="molecule type" value="Genomic_DNA"/>
</dbReference>
<evidence type="ECO:0000256" key="4">
    <source>
        <dbReference type="ARBA" id="ARBA00022833"/>
    </source>
</evidence>
<evidence type="ECO:0000256" key="3">
    <source>
        <dbReference type="ARBA" id="ARBA00022801"/>
    </source>
</evidence>
<evidence type="ECO:0000256" key="2">
    <source>
        <dbReference type="ARBA" id="ARBA00022723"/>
    </source>
</evidence>
<proteinExistence type="inferred from homology"/>
<dbReference type="Pfam" id="PF01435">
    <property type="entry name" value="Peptidase_M48"/>
    <property type="match status" value="1"/>
</dbReference>
<dbReference type="InterPro" id="IPR051156">
    <property type="entry name" value="Mito/Outer_Membr_Metalloprot"/>
</dbReference>
<feature type="transmembrane region" description="Helical" evidence="7">
    <location>
        <begin position="110"/>
        <end position="133"/>
    </location>
</feature>
<name>A0A2P4EY17_9GAMM</name>
<feature type="domain" description="DUF7092" evidence="9">
    <location>
        <begin position="16"/>
        <end position="89"/>
    </location>
</feature>
<feature type="domain" description="Peptidase M48" evidence="8">
    <location>
        <begin position="198"/>
        <end position="352"/>
    </location>
</feature>
<keyword evidence="11" id="KW-1185">Reference proteome</keyword>
<dbReference type="InterPro" id="IPR055518">
    <property type="entry name" value="DUF7092"/>
</dbReference>
<keyword evidence="1 6" id="KW-0645">Protease</keyword>
<dbReference type="Proteomes" id="UP000243451">
    <property type="component" value="Unassembled WGS sequence"/>
</dbReference>
<dbReference type="OrthoDB" id="9810445at2"/>
<reference evidence="10 11" key="1">
    <citation type="submission" date="2018-01" db="EMBL/GenBank/DDBJ databases">
        <title>Draft genome of the type strain Pseudomonas oceani DSM 100277 isolated from the deep water in Okinawa trough, northwestern Pacific Ocean.</title>
        <authorList>
            <person name="Gomila M."/>
            <person name="Mulet M."/>
            <person name="Garcia-Valdes E."/>
            <person name="Lalucat J."/>
        </authorList>
    </citation>
    <scope>NUCLEOTIDE SEQUENCE [LARGE SCALE GENOMIC DNA]</scope>
    <source>
        <strain evidence="10 11">DSM 100277</strain>
    </source>
</reference>
<dbReference type="GO" id="GO:0046872">
    <property type="term" value="F:metal ion binding"/>
    <property type="evidence" value="ECO:0007669"/>
    <property type="project" value="UniProtKB-KW"/>
</dbReference>
<keyword evidence="5 6" id="KW-0482">Metalloprotease</keyword>
<dbReference type="PANTHER" id="PTHR22726">
    <property type="entry name" value="METALLOENDOPEPTIDASE OMA1"/>
    <property type="match status" value="1"/>
</dbReference>
<organism evidence="10 11">
    <name type="scientific">Halopseudomonas oceani</name>
    <dbReference type="NCBI Taxonomy" id="1708783"/>
    <lineage>
        <taxon>Bacteria</taxon>
        <taxon>Pseudomonadati</taxon>
        <taxon>Pseudomonadota</taxon>
        <taxon>Gammaproteobacteria</taxon>
        <taxon>Pseudomonadales</taxon>
        <taxon>Pseudomonadaceae</taxon>
        <taxon>Halopseudomonas</taxon>
    </lineage>
</organism>
<keyword evidence="7" id="KW-0472">Membrane</keyword>
<dbReference type="InterPro" id="IPR001915">
    <property type="entry name" value="Peptidase_M48"/>
</dbReference>
<accession>A0A2P4EY17</accession>
<dbReference type="Gene3D" id="3.30.2010.10">
    <property type="entry name" value="Metalloproteases ('zincins'), catalytic domain"/>
    <property type="match status" value="1"/>
</dbReference>
<evidence type="ECO:0000256" key="7">
    <source>
        <dbReference type="SAM" id="Phobius"/>
    </source>
</evidence>
<dbReference type="AlphaFoldDB" id="A0A2P4EY17"/>
<evidence type="ECO:0000259" key="8">
    <source>
        <dbReference type="Pfam" id="PF01435"/>
    </source>
</evidence>
<keyword evidence="3 6" id="KW-0378">Hydrolase</keyword>
<keyword evidence="2" id="KW-0479">Metal-binding</keyword>